<dbReference type="PANTHER" id="PTHR46972:SF1">
    <property type="entry name" value="FAD DEPENDENT OXIDOREDUCTASE DOMAIN-CONTAINING PROTEIN"/>
    <property type="match status" value="1"/>
</dbReference>
<proteinExistence type="predicted"/>
<keyword evidence="4" id="KW-0503">Monooxygenase</keyword>
<dbReference type="AlphaFoldDB" id="A0A6A5VL53"/>
<feature type="domain" description="FAD-binding" evidence="5">
    <location>
        <begin position="9"/>
        <end position="185"/>
    </location>
</feature>
<evidence type="ECO:0000256" key="3">
    <source>
        <dbReference type="ARBA" id="ARBA00023002"/>
    </source>
</evidence>
<dbReference type="InterPro" id="IPR036188">
    <property type="entry name" value="FAD/NAD-bd_sf"/>
</dbReference>
<reference evidence="6" key="1">
    <citation type="journal article" date="2020" name="Stud. Mycol.">
        <title>101 Dothideomycetes genomes: a test case for predicting lifestyles and emergence of pathogens.</title>
        <authorList>
            <person name="Haridas S."/>
            <person name="Albert R."/>
            <person name="Binder M."/>
            <person name="Bloem J."/>
            <person name="Labutti K."/>
            <person name="Salamov A."/>
            <person name="Andreopoulos B."/>
            <person name="Baker S."/>
            <person name="Barry K."/>
            <person name="Bills G."/>
            <person name="Bluhm B."/>
            <person name="Cannon C."/>
            <person name="Castanera R."/>
            <person name="Culley D."/>
            <person name="Daum C."/>
            <person name="Ezra D."/>
            <person name="Gonzalez J."/>
            <person name="Henrissat B."/>
            <person name="Kuo A."/>
            <person name="Liang C."/>
            <person name="Lipzen A."/>
            <person name="Lutzoni F."/>
            <person name="Magnuson J."/>
            <person name="Mondo S."/>
            <person name="Nolan M."/>
            <person name="Ohm R."/>
            <person name="Pangilinan J."/>
            <person name="Park H.-J."/>
            <person name="Ramirez L."/>
            <person name="Alfaro M."/>
            <person name="Sun H."/>
            <person name="Tritt A."/>
            <person name="Yoshinaga Y."/>
            <person name="Zwiers L.-H."/>
            <person name="Turgeon B."/>
            <person name="Goodwin S."/>
            <person name="Spatafora J."/>
            <person name="Crous P."/>
            <person name="Grigoriev I."/>
        </authorList>
    </citation>
    <scope>NUCLEOTIDE SEQUENCE</scope>
    <source>
        <strain evidence="6">CBS 107.79</strain>
    </source>
</reference>
<sequence length="400" mass="44337">MNMSASHFKIALIGAGPASLTLAAILHRNNIPFTIFEAATSLRHQGGTLDLHPQTGQQALREAGLWDEFVKHARPEGDCKKLVDLETGEVFWDENTVNKETEDVKKSTEERLGSRPEIDREWLMKITYGALPEGSVRWGMKLHAVVPHPADSTKHDLHFADGSIDDGYDLVVGGDGAWSKVRNLLTDVKPQYSGISVIELWHNDLQSEPWLLNYVGAGSCFAFSEGRAIISQRQGDGTLRTYACLRVPETFIAECGIDWENKDTALEQFIDRHFGQVAPDLRRLVALCTDKLVPRALYELPIGFSYPHRAGVTLIGDAAHVMTPFAGVGVNVGMTDALVLAKEIVASWNGKKTLDEAMSGYDEELWPRAKKFMVKTAQGKERHFQVGGSRAMADMMKKLH</sequence>
<dbReference type="PANTHER" id="PTHR46972">
    <property type="entry name" value="MONOOXYGENASE ASQM-RELATED"/>
    <property type="match status" value="1"/>
</dbReference>
<evidence type="ECO:0000256" key="1">
    <source>
        <dbReference type="ARBA" id="ARBA00022630"/>
    </source>
</evidence>
<feature type="non-terminal residue" evidence="6">
    <location>
        <position position="400"/>
    </location>
</feature>
<dbReference type="Gene3D" id="3.50.50.60">
    <property type="entry name" value="FAD/NAD(P)-binding domain"/>
    <property type="match status" value="1"/>
</dbReference>
<dbReference type="OrthoDB" id="655030at2759"/>
<dbReference type="GO" id="GO:0004497">
    <property type="term" value="F:monooxygenase activity"/>
    <property type="evidence" value="ECO:0007669"/>
    <property type="project" value="UniProtKB-KW"/>
</dbReference>
<keyword evidence="3" id="KW-0560">Oxidoreductase</keyword>
<dbReference type="InterPro" id="IPR002938">
    <property type="entry name" value="FAD-bd"/>
</dbReference>
<protein>
    <submittedName>
        <fullName evidence="6">FAD/NAD(P)-binding domain-containing protein</fullName>
    </submittedName>
</protein>
<dbReference type="Proteomes" id="UP000800036">
    <property type="component" value="Unassembled WGS sequence"/>
</dbReference>
<dbReference type="Pfam" id="PF01494">
    <property type="entry name" value="FAD_binding_3"/>
    <property type="match status" value="2"/>
</dbReference>
<evidence type="ECO:0000259" key="5">
    <source>
        <dbReference type="Pfam" id="PF01494"/>
    </source>
</evidence>
<organism evidence="6 7">
    <name type="scientific">Bimuria novae-zelandiae CBS 107.79</name>
    <dbReference type="NCBI Taxonomy" id="1447943"/>
    <lineage>
        <taxon>Eukaryota</taxon>
        <taxon>Fungi</taxon>
        <taxon>Dikarya</taxon>
        <taxon>Ascomycota</taxon>
        <taxon>Pezizomycotina</taxon>
        <taxon>Dothideomycetes</taxon>
        <taxon>Pleosporomycetidae</taxon>
        <taxon>Pleosporales</taxon>
        <taxon>Massarineae</taxon>
        <taxon>Didymosphaeriaceae</taxon>
        <taxon>Bimuria</taxon>
    </lineage>
</organism>
<evidence type="ECO:0000256" key="2">
    <source>
        <dbReference type="ARBA" id="ARBA00022827"/>
    </source>
</evidence>
<feature type="domain" description="FAD-binding" evidence="5">
    <location>
        <begin position="311"/>
        <end position="373"/>
    </location>
</feature>
<keyword evidence="7" id="KW-1185">Reference proteome</keyword>
<accession>A0A6A5VL53</accession>
<evidence type="ECO:0000313" key="7">
    <source>
        <dbReference type="Proteomes" id="UP000800036"/>
    </source>
</evidence>
<evidence type="ECO:0000313" key="6">
    <source>
        <dbReference type="EMBL" id="KAF1975736.1"/>
    </source>
</evidence>
<keyword evidence="1" id="KW-0285">Flavoprotein</keyword>
<dbReference type="SUPFAM" id="SSF51905">
    <property type="entry name" value="FAD/NAD(P)-binding domain"/>
    <property type="match status" value="1"/>
</dbReference>
<dbReference type="GO" id="GO:0071949">
    <property type="term" value="F:FAD binding"/>
    <property type="evidence" value="ECO:0007669"/>
    <property type="project" value="InterPro"/>
</dbReference>
<gene>
    <name evidence="6" type="ORF">BU23DRAFT_503018</name>
</gene>
<name>A0A6A5VL53_9PLEO</name>
<dbReference type="EMBL" id="ML976669">
    <property type="protein sequence ID" value="KAF1975736.1"/>
    <property type="molecule type" value="Genomic_DNA"/>
</dbReference>
<keyword evidence="2" id="KW-0274">FAD</keyword>
<dbReference type="PRINTS" id="PR00420">
    <property type="entry name" value="RNGMNOXGNASE"/>
</dbReference>
<evidence type="ECO:0000256" key="4">
    <source>
        <dbReference type="ARBA" id="ARBA00023033"/>
    </source>
</evidence>